<protein>
    <recommendedName>
        <fullName evidence="3">histidine kinase</fullName>
        <ecNumber evidence="3">2.7.13.3</ecNumber>
    </recommendedName>
</protein>
<dbReference type="EMBL" id="CP001016">
    <property type="protein sequence ID" value="ACB96883.1"/>
    <property type="molecule type" value="Genomic_DNA"/>
</dbReference>
<keyword evidence="8 13" id="KW-0418">Kinase</keyword>
<dbReference type="InterPro" id="IPR004358">
    <property type="entry name" value="Sig_transdc_His_kin-like_C"/>
</dbReference>
<feature type="domain" description="Histidine kinase" evidence="12">
    <location>
        <begin position="216"/>
        <end position="433"/>
    </location>
</feature>
<feature type="coiled-coil region" evidence="10">
    <location>
        <begin position="225"/>
        <end position="259"/>
    </location>
</feature>
<dbReference type="STRING" id="395963.Bind_3324"/>
<evidence type="ECO:0000313" key="14">
    <source>
        <dbReference type="Proteomes" id="UP000001695"/>
    </source>
</evidence>
<feature type="transmembrane region" description="Helical" evidence="11">
    <location>
        <begin position="78"/>
        <end position="98"/>
    </location>
</feature>
<evidence type="ECO:0000256" key="4">
    <source>
        <dbReference type="ARBA" id="ARBA00022475"/>
    </source>
</evidence>
<dbReference type="Gene3D" id="1.10.287.130">
    <property type="match status" value="1"/>
</dbReference>
<sequence>MPSLPDVDLSRHSRRLRVDTLIKLRWLALLGQTVAVLVTHYGFGFKLPLLACLCAIIASACLNIGLRLRFAQTHRLDDISAATTFAYDILQLSALLYLTGGLQNPFSMLFFAPVVIAAVSLSGRATLLLTTLMITATTVLIFVHYPLPWYANEQISLPILYRTGIWIAIVLGASFMAIYASRVSEEARKLADALAATELVLAREQHLIQLDGLAAAAAHELGTPLATITLVARDLEKELKNLASDNVSLQEDIALLAQEVTRCRTILGKLTSLGEDSGDILQHMTLSLLLEEVVGPQRDFGMHVRVEAKGEGREPMCRRNPGILYGLGNLVENAIDFAATEVLIRASWTETAVKIVIEDDGPGFAPHVIGRLGEPYLTTRADRRAKSEEGSGLGLGLFIAKTLLERSGALVTTANKPIPDCGAIIAISWNRAVFEQGPKANTVKAFTS</sequence>
<dbReference type="GO" id="GO:0005886">
    <property type="term" value="C:plasma membrane"/>
    <property type="evidence" value="ECO:0007669"/>
    <property type="project" value="UniProtKB-SubCell"/>
</dbReference>
<dbReference type="GO" id="GO:0000155">
    <property type="term" value="F:phosphorelay sensor kinase activity"/>
    <property type="evidence" value="ECO:0007669"/>
    <property type="project" value="InterPro"/>
</dbReference>
<dbReference type="HOGENOM" id="CLU_046130_1_1_5"/>
<dbReference type="KEGG" id="bid:Bind_3324"/>
<name>B2IDV1_BEII9</name>
<dbReference type="EC" id="2.7.13.3" evidence="3"/>
<evidence type="ECO:0000256" key="7">
    <source>
        <dbReference type="ARBA" id="ARBA00022741"/>
    </source>
</evidence>
<dbReference type="PANTHER" id="PTHR44936:SF10">
    <property type="entry name" value="SENSOR PROTEIN RSTB"/>
    <property type="match status" value="1"/>
</dbReference>
<evidence type="ECO:0000256" key="11">
    <source>
        <dbReference type="SAM" id="Phobius"/>
    </source>
</evidence>
<dbReference type="PANTHER" id="PTHR44936">
    <property type="entry name" value="SENSOR PROTEIN CREC"/>
    <property type="match status" value="1"/>
</dbReference>
<dbReference type="InterPro" id="IPR003594">
    <property type="entry name" value="HATPase_dom"/>
</dbReference>
<feature type="transmembrane region" description="Helical" evidence="11">
    <location>
        <begin position="47"/>
        <end position="66"/>
    </location>
</feature>
<dbReference type="InterPro" id="IPR036890">
    <property type="entry name" value="HATPase_C_sf"/>
</dbReference>
<evidence type="ECO:0000256" key="2">
    <source>
        <dbReference type="ARBA" id="ARBA00004651"/>
    </source>
</evidence>
<evidence type="ECO:0000256" key="3">
    <source>
        <dbReference type="ARBA" id="ARBA00012438"/>
    </source>
</evidence>
<dbReference type="OrthoDB" id="9785252at2"/>
<comment type="subcellular location">
    <subcellularLocation>
        <location evidence="2">Cell membrane</location>
        <topology evidence="2">Multi-pass membrane protein</topology>
    </subcellularLocation>
</comment>
<feature type="transmembrane region" description="Helical" evidence="11">
    <location>
        <begin position="128"/>
        <end position="147"/>
    </location>
</feature>
<dbReference type="InterPro" id="IPR036097">
    <property type="entry name" value="HisK_dim/P_sf"/>
</dbReference>
<evidence type="ECO:0000256" key="10">
    <source>
        <dbReference type="SAM" id="Coils"/>
    </source>
</evidence>
<comment type="catalytic activity">
    <reaction evidence="1">
        <text>ATP + protein L-histidine = ADP + protein N-phospho-L-histidine.</text>
        <dbReference type="EC" id="2.7.13.3"/>
    </reaction>
</comment>
<keyword evidence="10" id="KW-0175">Coiled coil</keyword>
<dbReference type="Gene3D" id="3.30.565.10">
    <property type="entry name" value="Histidine kinase-like ATPase, C-terminal domain"/>
    <property type="match status" value="1"/>
</dbReference>
<dbReference type="Proteomes" id="UP000001695">
    <property type="component" value="Chromosome"/>
</dbReference>
<keyword evidence="7" id="KW-0547">Nucleotide-binding</keyword>
<dbReference type="PROSITE" id="PS50109">
    <property type="entry name" value="HIS_KIN"/>
    <property type="match status" value="1"/>
</dbReference>
<keyword evidence="11" id="KW-0812">Transmembrane</keyword>
<proteinExistence type="predicted"/>
<dbReference type="InterPro" id="IPR005467">
    <property type="entry name" value="His_kinase_dom"/>
</dbReference>
<dbReference type="SUPFAM" id="SSF55874">
    <property type="entry name" value="ATPase domain of HSP90 chaperone/DNA topoisomerase II/histidine kinase"/>
    <property type="match status" value="1"/>
</dbReference>
<dbReference type="CDD" id="cd00082">
    <property type="entry name" value="HisKA"/>
    <property type="match status" value="1"/>
</dbReference>
<dbReference type="RefSeq" id="WP_012386231.1">
    <property type="nucleotide sequence ID" value="NC_010581.1"/>
</dbReference>
<organism evidence="13 14">
    <name type="scientific">Beijerinckia indica subsp. indica (strain ATCC 9039 / DSM 1715 / NCIMB 8712)</name>
    <dbReference type="NCBI Taxonomy" id="395963"/>
    <lineage>
        <taxon>Bacteria</taxon>
        <taxon>Pseudomonadati</taxon>
        <taxon>Pseudomonadota</taxon>
        <taxon>Alphaproteobacteria</taxon>
        <taxon>Hyphomicrobiales</taxon>
        <taxon>Beijerinckiaceae</taxon>
        <taxon>Beijerinckia</taxon>
    </lineage>
</organism>
<feature type="transmembrane region" description="Helical" evidence="11">
    <location>
        <begin position="21"/>
        <end position="41"/>
    </location>
</feature>
<feature type="transmembrane region" description="Helical" evidence="11">
    <location>
        <begin position="104"/>
        <end position="121"/>
    </location>
</feature>
<dbReference type="InterPro" id="IPR003661">
    <property type="entry name" value="HisK_dim/P_dom"/>
</dbReference>
<keyword evidence="5" id="KW-0597">Phosphoprotein</keyword>
<keyword evidence="4" id="KW-1003">Cell membrane</keyword>
<dbReference type="Pfam" id="PF25323">
    <property type="entry name" value="6TM_PilS"/>
    <property type="match status" value="1"/>
</dbReference>
<evidence type="ECO:0000259" key="12">
    <source>
        <dbReference type="PROSITE" id="PS50109"/>
    </source>
</evidence>
<dbReference type="GO" id="GO:0005524">
    <property type="term" value="F:ATP binding"/>
    <property type="evidence" value="ECO:0007669"/>
    <property type="project" value="UniProtKB-KW"/>
</dbReference>
<dbReference type="Pfam" id="PF02518">
    <property type="entry name" value="HATPase_c"/>
    <property type="match status" value="1"/>
</dbReference>
<reference evidence="13 14" key="2">
    <citation type="journal article" date="2010" name="J. Bacteriol.">
        <title>Complete genome sequence of Beijerinckia indica subsp. indica.</title>
        <authorList>
            <person name="Tamas I."/>
            <person name="Dedysh S.N."/>
            <person name="Liesack W."/>
            <person name="Stott M.B."/>
            <person name="Alam M."/>
            <person name="Murrell J.C."/>
            <person name="Dunfield P.F."/>
        </authorList>
    </citation>
    <scope>NUCLEOTIDE SEQUENCE [LARGE SCALE GENOMIC DNA]</scope>
    <source>
        <strain evidence="14">ATCC 9039 / DSM 1715 / NCIMB 8712</strain>
    </source>
</reference>
<dbReference type="SUPFAM" id="SSF47384">
    <property type="entry name" value="Homodimeric domain of signal transducing histidine kinase"/>
    <property type="match status" value="1"/>
</dbReference>
<keyword evidence="11" id="KW-0472">Membrane</keyword>
<reference evidence="14" key="1">
    <citation type="submission" date="2008-03" db="EMBL/GenBank/DDBJ databases">
        <title>Complete sequence of chromosome of Beijerinckia indica subsp. indica ATCC 9039.</title>
        <authorList>
            <consortium name="US DOE Joint Genome Institute"/>
            <person name="Copeland A."/>
            <person name="Lucas S."/>
            <person name="Lapidus A."/>
            <person name="Glavina del Rio T."/>
            <person name="Dalin E."/>
            <person name="Tice H."/>
            <person name="Bruce D."/>
            <person name="Goodwin L."/>
            <person name="Pitluck S."/>
            <person name="LaButti K."/>
            <person name="Schmutz J."/>
            <person name="Larimer F."/>
            <person name="Land M."/>
            <person name="Hauser L."/>
            <person name="Kyrpides N."/>
            <person name="Mikhailova N."/>
            <person name="Dunfield P.F."/>
            <person name="Dedysh S.N."/>
            <person name="Liesack W."/>
            <person name="Saw J.H."/>
            <person name="Alam M."/>
            <person name="Chen Y."/>
            <person name="Murrell J.C."/>
            <person name="Richardson P."/>
        </authorList>
    </citation>
    <scope>NUCLEOTIDE SEQUENCE [LARGE SCALE GENOMIC DNA]</scope>
    <source>
        <strain evidence="14">ATCC 9039 / DSM 1715 / NCIMB 8712</strain>
    </source>
</reference>
<dbReference type="NCBIfam" id="NF033792">
    <property type="entry name" value="ActS_PrrB_HisK"/>
    <property type="match status" value="1"/>
</dbReference>
<keyword evidence="9" id="KW-0067">ATP-binding</keyword>
<dbReference type="AlphaFoldDB" id="B2IDV1"/>
<gene>
    <name evidence="13" type="ordered locus">Bind_3324</name>
</gene>
<accession>B2IDV1</accession>
<evidence type="ECO:0000256" key="6">
    <source>
        <dbReference type="ARBA" id="ARBA00022679"/>
    </source>
</evidence>
<evidence type="ECO:0000256" key="5">
    <source>
        <dbReference type="ARBA" id="ARBA00022553"/>
    </source>
</evidence>
<dbReference type="InterPro" id="IPR050980">
    <property type="entry name" value="2C_sensor_his_kinase"/>
</dbReference>
<evidence type="ECO:0000256" key="8">
    <source>
        <dbReference type="ARBA" id="ARBA00022777"/>
    </source>
</evidence>
<evidence type="ECO:0000313" key="13">
    <source>
        <dbReference type="EMBL" id="ACB96883.1"/>
    </source>
</evidence>
<dbReference type="eggNOG" id="COG0642">
    <property type="taxonomic scope" value="Bacteria"/>
</dbReference>
<evidence type="ECO:0000256" key="1">
    <source>
        <dbReference type="ARBA" id="ARBA00000085"/>
    </source>
</evidence>
<keyword evidence="14" id="KW-1185">Reference proteome</keyword>
<keyword evidence="6" id="KW-0808">Transferase</keyword>
<keyword evidence="11" id="KW-1133">Transmembrane helix</keyword>
<dbReference type="InterPro" id="IPR047770">
    <property type="entry name" value="RegB"/>
</dbReference>
<dbReference type="SMART" id="SM00387">
    <property type="entry name" value="HATPase_c"/>
    <property type="match status" value="1"/>
</dbReference>
<feature type="transmembrane region" description="Helical" evidence="11">
    <location>
        <begin position="159"/>
        <end position="180"/>
    </location>
</feature>
<evidence type="ECO:0000256" key="9">
    <source>
        <dbReference type="ARBA" id="ARBA00022840"/>
    </source>
</evidence>
<dbReference type="PRINTS" id="PR00344">
    <property type="entry name" value="BCTRLSENSOR"/>
</dbReference>